<keyword evidence="6" id="KW-1133">Transmembrane helix</keyword>
<dbReference type="RefSeq" id="WP_326074133.1">
    <property type="nucleotide sequence ID" value="NZ_JARLKY010000061.1"/>
</dbReference>
<dbReference type="InterPro" id="IPR050640">
    <property type="entry name" value="Bact_2-comp_sensor_kinase"/>
</dbReference>
<evidence type="ECO:0000256" key="6">
    <source>
        <dbReference type="SAM" id="Phobius"/>
    </source>
</evidence>
<dbReference type="Pfam" id="PF06580">
    <property type="entry name" value="His_kinase"/>
    <property type="match status" value="1"/>
</dbReference>
<evidence type="ECO:0000256" key="4">
    <source>
        <dbReference type="ARBA" id="ARBA00022840"/>
    </source>
</evidence>
<dbReference type="EMBL" id="JARLKY010000061">
    <property type="protein sequence ID" value="MEC0230065.1"/>
    <property type="molecule type" value="Genomic_DNA"/>
</dbReference>
<dbReference type="InterPro" id="IPR010559">
    <property type="entry name" value="Sig_transdc_His_kin_internal"/>
</dbReference>
<dbReference type="SMART" id="SM00387">
    <property type="entry name" value="HATPase_c"/>
    <property type="match status" value="1"/>
</dbReference>
<reference evidence="8 9" key="1">
    <citation type="submission" date="2023-03" db="EMBL/GenBank/DDBJ databases">
        <title>Bacillus Genome Sequencing.</title>
        <authorList>
            <person name="Dunlap C."/>
        </authorList>
    </citation>
    <scope>NUCLEOTIDE SEQUENCE [LARGE SCALE GENOMIC DNA]</scope>
    <source>
        <strain evidence="8 9">BD-533</strain>
    </source>
</reference>
<evidence type="ECO:0000313" key="8">
    <source>
        <dbReference type="EMBL" id="MEC0230065.1"/>
    </source>
</evidence>
<protein>
    <submittedName>
        <fullName evidence="8">Histidine kinase</fullName>
    </submittedName>
</protein>
<dbReference type="InterPro" id="IPR005467">
    <property type="entry name" value="His_kinase_dom"/>
</dbReference>
<evidence type="ECO:0000256" key="3">
    <source>
        <dbReference type="ARBA" id="ARBA00022777"/>
    </source>
</evidence>
<comment type="caution">
    <text evidence="8">The sequence shown here is derived from an EMBL/GenBank/DDBJ whole genome shotgun (WGS) entry which is preliminary data.</text>
</comment>
<dbReference type="PANTHER" id="PTHR34220:SF7">
    <property type="entry name" value="SENSOR HISTIDINE KINASE YPDA"/>
    <property type="match status" value="1"/>
</dbReference>
<evidence type="ECO:0000259" key="7">
    <source>
        <dbReference type="PROSITE" id="PS50109"/>
    </source>
</evidence>
<evidence type="ECO:0000256" key="1">
    <source>
        <dbReference type="ARBA" id="ARBA00022679"/>
    </source>
</evidence>
<keyword evidence="5" id="KW-0902">Two-component regulatory system</keyword>
<dbReference type="Pfam" id="PF02518">
    <property type="entry name" value="HATPase_c"/>
    <property type="match status" value="1"/>
</dbReference>
<evidence type="ECO:0000256" key="5">
    <source>
        <dbReference type="ARBA" id="ARBA00023012"/>
    </source>
</evidence>
<keyword evidence="2" id="KW-0547">Nucleotide-binding</keyword>
<keyword evidence="4" id="KW-0067">ATP-binding</keyword>
<dbReference type="SUPFAM" id="SSF55874">
    <property type="entry name" value="ATPase domain of HSP90 chaperone/DNA topoisomerase II/histidine kinase"/>
    <property type="match status" value="1"/>
</dbReference>
<gene>
    <name evidence="8" type="ORF">P4I72_23310</name>
</gene>
<dbReference type="InterPro" id="IPR036890">
    <property type="entry name" value="HATPase_C_sf"/>
</dbReference>
<dbReference type="Proteomes" id="UP001338137">
    <property type="component" value="Unassembled WGS sequence"/>
</dbReference>
<feature type="domain" description="Histidine kinase" evidence="7">
    <location>
        <begin position="459"/>
        <end position="556"/>
    </location>
</feature>
<dbReference type="GO" id="GO:0016301">
    <property type="term" value="F:kinase activity"/>
    <property type="evidence" value="ECO:0007669"/>
    <property type="project" value="UniProtKB-KW"/>
</dbReference>
<dbReference type="InterPro" id="IPR003594">
    <property type="entry name" value="HATPase_dom"/>
</dbReference>
<sequence length="560" mass="65454">MKWIRSWYFGPKSVQRRLFFLLVTVFIPLTLVLFFVYRFTEMTLVSKVGEINRYRTEQSSSRVEDLFQRIFMATNLFINDKQFLRALQIIDPYDIDKNTVYLDTIERLQYVYFLNEKYAVFLRDNHDNMYADTSRLGLQKDQLQERVFEVMDWKETDIFNSFKWSTLSIQGARSSPDRFIVFTRWLFNPETALQEGMITIVMPISYLQDIFKNDDGYYVMTDENGDFVFSTRPDEDQAARNWINNDDAHRVKQLSLSNWVLYQLYSNNLLNNQLKLFNSVVILTVAVFLIIYTAIVIVVLRTTGTILNQIRTLSKQLASNSPILKVSRSDYQITELSEILHQLVHNLITARKNFELASMEKRKLAMQMLQQQINPHFLLNTLSTIRYIADSASQPRVSSLVLSLSFLLQQQLYRDQAYWTLREEKEYLLRYIEIQNARFGDGIKVDILFEDELMERSILRMILQPLIENSFEHAFAGRSHGWIQVAAIYKGQGMEIVVRDNGNGMDVQPLSKSKKSIGLTNVKDRLLLHYGDASYLEIKSIRSEGTSVYLFIPSSGDDLS</sequence>
<keyword evidence="6" id="KW-0472">Membrane</keyword>
<accession>A0ABU6G8X6</accession>
<dbReference type="Gene3D" id="3.30.565.10">
    <property type="entry name" value="Histidine kinase-like ATPase, C-terminal domain"/>
    <property type="match status" value="1"/>
</dbReference>
<name>A0ABU6G8X6_9BACL</name>
<evidence type="ECO:0000313" key="9">
    <source>
        <dbReference type="Proteomes" id="UP001338137"/>
    </source>
</evidence>
<proteinExistence type="predicted"/>
<keyword evidence="9" id="KW-1185">Reference proteome</keyword>
<dbReference type="PROSITE" id="PS50109">
    <property type="entry name" value="HIS_KIN"/>
    <property type="match status" value="1"/>
</dbReference>
<feature type="transmembrane region" description="Helical" evidence="6">
    <location>
        <begin position="276"/>
        <end position="300"/>
    </location>
</feature>
<keyword evidence="3 8" id="KW-0418">Kinase</keyword>
<evidence type="ECO:0000256" key="2">
    <source>
        <dbReference type="ARBA" id="ARBA00022741"/>
    </source>
</evidence>
<feature type="transmembrane region" description="Helical" evidence="6">
    <location>
        <begin position="18"/>
        <end position="37"/>
    </location>
</feature>
<dbReference type="PANTHER" id="PTHR34220">
    <property type="entry name" value="SENSOR HISTIDINE KINASE YPDA"/>
    <property type="match status" value="1"/>
</dbReference>
<organism evidence="8 9">
    <name type="scientific">Paenibacillus alba</name>
    <dbReference type="NCBI Taxonomy" id="1197127"/>
    <lineage>
        <taxon>Bacteria</taxon>
        <taxon>Bacillati</taxon>
        <taxon>Bacillota</taxon>
        <taxon>Bacilli</taxon>
        <taxon>Bacillales</taxon>
        <taxon>Paenibacillaceae</taxon>
        <taxon>Paenibacillus</taxon>
    </lineage>
</organism>
<keyword evidence="6" id="KW-0812">Transmembrane</keyword>
<keyword evidence="1" id="KW-0808">Transferase</keyword>